<organism evidence="1">
    <name type="scientific">Arion vulgaris</name>
    <dbReference type="NCBI Taxonomy" id="1028688"/>
    <lineage>
        <taxon>Eukaryota</taxon>
        <taxon>Metazoa</taxon>
        <taxon>Spiralia</taxon>
        <taxon>Lophotrochozoa</taxon>
        <taxon>Mollusca</taxon>
        <taxon>Gastropoda</taxon>
        <taxon>Heterobranchia</taxon>
        <taxon>Euthyneura</taxon>
        <taxon>Panpulmonata</taxon>
        <taxon>Eupulmonata</taxon>
        <taxon>Stylommatophora</taxon>
        <taxon>Helicina</taxon>
        <taxon>Arionoidea</taxon>
        <taxon>Arionidae</taxon>
        <taxon>Arion</taxon>
    </lineage>
</organism>
<reference evidence="1" key="1">
    <citation type="submission" date="2014-12" db="EMBL/GenBank/DDBJ databases">
        <title>Insight into the proteome of Arion vulgaris.</title>
        <authorList>
            <person name="Aradska J."/>
            <person name="Bulat T."/>
            <person name="Smidak R."/>
            <person name="Sarate P."/>
            <person name="Gangsoo J."/>
            <person name="Sialana F."/>
            <person name="Bilban M."/>
            <person name="Lubec G."/>
        </authorList>
    </citation>
    <scope>NUCLEOTIDE SEQUENCE</scope>
    <source>
        <tissue evidence="1">Skin</tissue>
    </source>
</reference>
<sequence>LHCTGDRRWISRKETYTNWVDMKKNFDRVWREELKIKLLKLEIKRRTYIWICHYLVNRTAKV</sequence>
<dbReference type="EMBL" id="HACG01041526">
    <property type="protein sequence ID" value="CEK88391.1"/>
    <property type="molecule type" value="Transcribed_RNA"/>
</dbReference>
<accession>A0A0B7B7V5</accession>
<name>A0A0B7B7V5_9EUPU</name>
<gene>
    <name evidence="1" type="primary">ORF165037</name>
</gene>
<evidence type="ECO:0008006" key="2">
    <source>
        <dbReference type="Google" id="ProtNLM"/>
    </source>
</evidence>
<proteinExistence type="predicted"/>
<feature type="non-terminal residue" evidence="1">
    <location>
        <position position="1"/>
    </location>
</feature>
<protein>
    <recommendedName>
        <fullName evidence="2">Reverse transcriptase domain-containing protein</fullName>
    </recommendedName>
</protein>
<dbReference type="AlphaFoldDB" id="A0A0B7B7V5"/>
<evidence type="ECO:0000313" key="1">
    <source>
        <dbReference type="EMBL" id="CEK88391.1"/>
    </source>
</evidence>